<evidence type="ECO:0000313" key="3">
    <source>
        <dbReference type="Proteomes" id="UP000030645"/>
    </source>
</evidence>
<reference evidence="3" key="1">
    <citation type="submission" date="2013-01" db="EMBL/GenBank/DDBJ databases">
        <title>Draft Genome Sequence of a Mulberry Tree, Morus notabilis C.K. Schneid.</title>
        <authorList>
            <person name="He N."/>
            <person name="Zhao S."/>
        </authorList>
    </citation>
    <scope>NUCLEOTIDE SEQUENCE</scope>
</reference>
<organism evidence="2 3">
    <name type="scientific">Morus notabilis</name>
    <dbReference type="NCBI Taxonomy" id="981085"/>
    <lineage>
        <taxon>Eukaryota</taxon>
        <taxon>Viridiplantae</taxon>
        <taxon>Streptophyta</taxon>
        <taxon>Embryophyta</taxon>
        <taxon>Tracheophyta</taxon>
        <taxon>Spermatophyta</taxon>
        <taxon>Magnoliopsida</taxon>
        <taxon>eudicotyledons</taxon>
        <taxon>Gunneridae</taxon>
        <taxon>Pentapetalae</taxon>
        <taxon>rosids</taxon>
        <taxon>fabids</taxon>
        <taxon>Rosales</taxon>
        <taxon>Moraceae</taxon>
        <taxon>Moreae</taxon>
        <taxon>Morus</taxon>
    </lineage>
</organism>
<dbReference type="AlphaFoldDB" id="W9RAK0"/>
<name>W9RAK0_9ROSA</name>
<protein>
    <submittedName>
        <fullName evidence="2">Uncharacterized protein</fullName>
    </submittedName>
</protein>
<gene>
    <name evidence="2" type="ORF">L484_022172</name>
</gene>
<evidence type="ECO:0000256" key="1">
    <source>
        <dbReference type="SAM" id="MobiDB-lite"/>
    </source>
</evidence>
<dbReference type="Proteomes" id="UP000030645">
    <property type="component" value="Unassembled WGS sequence"/>
</dbReference>
<feature type="region of interest" description="Disordered" evidence="1">
    <location>
        <begin position="28"/>
        <end position="70"/>
    </location>
</feature>
<sequence length="70" mass="7873">MLWFDERQLDFLVSAVVIKDNGYDNDEEEKKVKVGGLDREQQQVGVATAADEGVYEEDAGGDSRIDRTHD</sequence>
<keyword evidence="3" id="KW-1185">Reference proteome</keyword>
<dbReference type="EMBL" id="KE344442">
    <property type="protein sequence ID" value="EXB62284.1"/>
    <property type="molecule type" value="Genomic_DNA"/>
</dbReference>
<feature type="compositionally biased region" description="Basic and acidic residues" evidence="1">
    <location>
        <begin position="61"/>
        <end position="70"/>
    </location>
</feature>
<evidence type="ECO:0000313" key="2">
    <source>
        <dbReference type="EMBL" id="EXB62284.1"/>
    </source>
</evidence>
<feature type="compositionally biased region" description="Basic and acidic residues" evidence="1">
    <location>
        <begin position="28"/>
        <end position="41"/>
    </location>
</feature>
<accession>W9RAK0</accession>
<proteinExistence type="predicted"/>